<evidence type="ECO:0000313" key="1">
    <source>
        <dbReference type="EMBL" id="MPR31839.1"/>
    </source>
</evidence>
<reference evidence="1 2" key="1">
    <citation type="submission" date="2019-10" db="EMBL/GenBank/DDBJ databases">
        <title>Draft Genome Sequence of Cytophagaceae sp. SJW1-29.</title>
        <authorList>
            <person name="Choi A."/>
        </authorList>
    </citation>
    <scope>NUCLEOTIDE SEQUENCE [LARGE SCALE GENOMIC DNA]</scope>
    <source>
        <strain evidence="1 2">SJW1-29</strain>
    </source>
</reference>
<proteinExistence type="predicted"/>
<dbReference type="EMBL" id="WHLY01000001">
    <property type="protein sequence ID" value="MPR31839.1"/>
    <property type="molecule type" value="Genomic_DNA"/>
</dbReference>
<sequence length="246" mass="29496">MEVTEKKQPTQRQKNADLGVVRQLVKAQSIQLEPLTNQVSALPNDPELEYYFVPMEFMKDYKPFFPADKAPYKNLKLVNFNKPAISLSFFSKHKYTVKRDNDPEAILLHLKNHREELFECSLFKPLDSEQEKQLRQIDELFRNYRANPDSYQTCFSNYYHYYRYWYCSYRYFEDSANTKADSESVHLLKHTERIKGQVHERLNIIFIDMNYITQPIPYDNKLVDRELETYPIQIKQGTTTLFIKKM</sequence>
<dbReference type="AlphaFoldDB" id="A0A7C9BM06"/>
<protein>
    <submittedName>
        <fullName evidence="1">Uncharacterized protein</fullName>
    </submittedName>
</protein>
<dbReference type="Proteomes" id="UP000479293">
    <property type="component" value="Unassembled WGS sequence"/>
</dbReference>
<accession>A0A7C9BM06</accession>
<comment type="caution">
    <text evidence="1">The sequence shown here is derived from an EMBL/GenBank/DDBJ whole genome shotgun (WGS) entry which is preliminary data.</text>
</comment>
<evidence type="ECO:0000313" key="2">
    <source>
        <dbReference type="Proteomes" id="UP000479293"/>
    </source>
</evidence>
<name>A0A7C9BM06_9BACT</name>
<keyword evidence="2" id="KW-1185">Reference proteome</keyword>
<organism evidence="1 2">
    <name type="scientific">Salmonirosea aquatica</name>
    <dbReference type="NCBI Taxonomy" id="2654236"/>
    <lineage>
        <taxon>Bacteria</taxon>
        <taxon>Pseudomonadati</taxon>
        <taxon>Bacteroidota</taxon>
        <taxon>Cytophagia</taxon>
        <taxon>Cytophagales</taxon>
        <taxon>Spirosomataceae</taxon>
        <taxon>Salmonirosea</taxon>
    </lineage>
</organism>
<gene>
    <name evidence="1" type="ORF">GBK04_00360</name>
</gene>